<sequence length="1088" mass="119638">MWLPSSTGVNVRSRVYLECRILRTLLTVSLAVLCHPVIVTAVIDMRSALELQRLEMVGDHRSTEGRANEHFELHDRIFPTFHCPRTKRALRSSSLDDDDGQDKSGMRLNRQGPHRDRLTIEYAMRGETMTLDLTLNENILPDDYTFVHQSPDGNDIIERLDRSAVELCHYEGTVRERPGSRVAISTCNGAIDGVIYERNETYLIEYHNNTHLLYRRRFKREILDSELPLKNARSAGDVHNKTAFSTGYREDADSLYIEMVLVVDRSLFLYFDSNVQRIHQHCLSVVNVLNELYRPLNIYILLVGVVLWNTQDQIVISTDSKQTLTSFLAYRHSHLLRQIPNDNAHLLTKVRFPDGVIGKAELGSMCSSAGSGGIAVVENAIVPPLATTIAHELGHNFNIDHDSEECGGSHCPGPGSCIMEAKLSDSSDLPNRWSTCSIDDLQESLKHGLGACLKNKPTRLLVRAVCGNGLLEPGEQCDCGRRDRCDNSCCDARTCQLHANATCATGTCCDLNTCQPKQAGSVCRLARGECDLPEYCDGQSELCPKDVYLRDTSPCRKGEAYCYQGECNTRDSQCRRLWGPTARSGPEVCYASNVNGTVFGNCGNDLAKDKYEPCTVHDLYCGLLHCTHQSEKLEYGVEAYAKRTASKFQHHGPRGTVRMTVCNGVIVDLGLDVVNPGLVPDGTKCGTGRMCFQQQCVAISRLQEERDIGDECPGNCNGNGVCNSEGNCHCHPGYAPPFCDGPGNGGSIDSGPAARNANNVQDLILKVFVPAIIVGGVLIVCSLILLIVKRTLVMAQLRAILKRFREGKYGHIVVPPASPTAVVAPTALSTTVGQGNTANDIRRPAIPPPPPIPDAKTPQCFINVNISKDGKVTYENKLIDSPFLHKASVVDTQEAFRMRLMQERSYSVESSTSSEHPLVTAVTHKPSLASHTNPEAPQERVFGSVLHELKQTDRMHTFQSHRSKSDERPSARQLPKLPRQYTISDFDLIERLPDVDEEESQSSLTIQKPSTPKPIAIPRPLPRVAPGTPSRLLPTTPSNGPAKSVPKVKTLHINDKATGVVAPGKVSTGTNVAALKAKLNLAEIGTKR</sequence>
<evidence type="ECO:0000256" key="6">
    <source>
        <dbReference type="ARBA" id="ARBA00023157"/>
    </source>
</evidence>
<dbReference type="Pfam" id="PF01421">
    <property type="entry name" value="Reprolysin"/>
    <property type="match status" value="1"/>
</dbReference>
<feature type="disulfide bond" evidence="8">
    <location>
        <begin position="712"/>
        <end position="722"/>
    </location>
</feature>
<evidence type="ECO:0000256" key="11">
    <source>
        <dbReference type="SAM" id="Phobius"/>
    </source>
</evidence>
<dbReference type="Gene3D" id="4.10.70.10">
    <property type="entry name" value="Disintegrin domain"/>
    <property type="match status" value="1"/>
</dbReference>
<keyword evidence="5 11" id="KW-0472">Membrane</keyword>
<dbReference type="EMBL" id="AXCM01008196">
    <property type="status" value="NOT_ANNOTATED_CDS"/>
    <property type="molecule type" value="Genomic_DNA"/>
</dbReference>
<dbReference type="CDD" id="cd04269">
    <property type="entry name" value="ZnMc_adamalysin_II_like"/>
    <property type="match status" value="1"/>
</dbReference>
<feature type="binding site" evidence="9">
    <location>
        <position position="395"/>
    </location>
    <ligand>
        <name>Zn(2+)</name>
        <dbReference type="ChEBI" id="CHEBI:29105"/>
        <note>catalytic</note>
    </ligand>
</feature>
<dbReference type="STRING" id="139723.A0A182MG55"/>
<feature type="region of interest" description="Disordered" evidence="10">
    <location>
        <begin position="90"/>
        <end position="111"/>
    </location>
</feature>
<dbReference type="FunFam" id="4.10.70.10:FF:000001">
    <property type="entry name" value="Disintegrin and metalloproteinase domain-containing protein 22"/>
    <property type="match status" value="1"/>
</dbReference>
<feature type="transmembrane region" description="Helical" evidence="11">
    <location>
        <begin position="21"/>
        <end position="43"/>
    </location>
</feature>
<evidence type="ECO:0000256" key="9">
    <source>
        <dbReference type="PROSITE-ProRule" id="PRU00276"/>
    </source>
</evidence>
<dbReference type="SUPFAM" id="SSF55486">
    <property type="entry name" value="Metalloproteases ('zincins'), catalytic domain"/>
    <property type="match status" value="1"/>
</dbReference>
<evidence type="ECO:0000256" key="7">
    <source>
        <dbReference type="PROSITE-ProRule" id="PRU00068"/>
    </source>
</evidence>
<evidence type="ECO:0000259" key="13">
    <source>
        <dbReference type="PROSITE" id="PS50214"/>
    </source>
</evidence>
<dbReference type="InterPro" id="IPR001762">
    <property type="entry name" value="Disintegrin_dom"/>
</dbReference>
<dbReference type="InterPro" id="IPR001590">
    <property type="entry name" value="Peptidase_M12B"/>
</dbReference>
<accession>A0A182MG55</accession>
<reference evidence="15" key="2">
    <citation type="submission" date="2020-05" db="UniProtKB">
        <authorList>
            <consortium name="EnsemblMetazoa"/>
        </authorList>
    </citation>
    <scope>IDENTIFICATION</scope>
    <source>
        <strain evidence="15">A-37</strain>
    </source>
</reference>
<keyword evidence="8" id="KW-0245">EGF-like domain</keyword>
<dbReference type="PROSITE" id="PS50026">
    <property type="entry name" value="EGF_3"/>
    <property type="match status" value="1"/>
</dbReference>
<dbReference type="PANTHER" id="PTHR11905">
    <property type="entry name" value="ADAM A DISINTEGRIN AND METALLOPROTEASE DOMAIN"/>
    <property type="match status" value="1"/>
</dbReference>
<feature type="region of interest" description="Disordered" evidence="10">
    <location>
        <begin position="995"/>
        <end position="1046"/>
    </location>
</feature>
<evidence type="ECO:0000256" key="4">
    <source>
        <dbReference type="ARBA" id="ARBA00023049"/>
    </source>
</evidence>
<dbReference type="InterPro" id="IPR000742">
    <property type="entry name" value="EGF"/>
</dbReference>
<dbReference type="PROSITE" id="PS01186">
    <property type="entry name" value="EGF_2"/>
    <property type="match status" value="1"/>
</dbReference>
<evidence type="ECO:0000256" key="2">
    <source>
        <dbReference type="ARBA" id="ARBA00022692"/>
    </source>
</evidence>
<dbReference type="InterPro" id="IPR024079">
    <property type="entry name" value="MetalloPept_cat_dom_sf"/>
</dbReference>
<keyword evidence="6 8" id="KW-1015">Disulfide bond</keyword>
<name>A0A182MG55_9DIPT</name>
<feature type="binding site" evidence="9">
    <location>
        <position position="391"/>
    </location>
    <ligand>
        <name>Zn(2+)</name>
        <dbReference type="ChEBI" id="CHEBI:29105"/>
        <note>catalytic</note>
    </ligand>
</feature>
<keyword evidence="4" id="KW-0645">Protease</keyword>
<dbReference type="InterPro" id="IPR034027">
    <property type="entry name" value="Reprolysin_adamalysin"/>
</dbReference>
<comment type="subcellular location">
    <subcellularLocation>
        <location evidence="1">Membrane</location>
        <topology evidence="1">Single-pass membrane protein</topology>
    </subcellularLocation>
</comment>
<dbReference type="InterPro" id="IPR002870">
    <property type="entry name" value="Peptidase_M12B_N"/>
</dbReference>
<feature type="disulfide bond" evidence="8">
    <location>
        <begin position="730"/>
        <end position="739"/>
    </location>
</feature>
<keyword evidence="9" id="KW-0862">Zinc</keyword>
<protein>
    <recommendedName>
        <fullName evidence="17">Peptidase M12B domain-containing protein</fullName>
    </recommendedName>
</protein>
<dbReference type="FunFam" id="3.40.390.10:FF:000002">
    <property type="entry name" value="Disintegrin and metalloproteinase domain-containing protein 22"/>
    <property type="match status" value="1"/>
</dbReference>
<dbReference type="SMART" id="SM00050">
    <property type="entry name" value="DISIN"/>
    <property type="match status" value="1"/>
</dbReference>
<dbReference type="PROSITE" id="PS50215">
    <property type="entry name" value="ADAM_MEPRO"/>
    <property type="match status" value="1"/>
</dbReference>
<dbReference type="EnsemblMetazoa" id="ACUA017504-RA">
    <property type="protein sequence ID" value="ACUA017504-PA"/>
    <property type="gene ID" value="ACUA017504"/>
</dbReference>
<evidence type="ECO:0000313" key="16">
    <source>
        <dbReference type="Proteomes" id="UP000075883"/>
    </source>
</evidence>
<evidence type="ECO:0000259" key="14">
    <source>
        <dbReference type="PROSITE" id="PS50215"/>
    </source>
</evidence>
<dbReference type="Proteomes" id="UP000075883">
    <property type="component" value="Unassembled WGS sequence"/>
</dbReference>
<feature type="region of interest" description="Disordered" evidence="10">
    <location>
        <begin position="955"/>
        <end position="977"/>
    </location>
</feature>
<dbReference type="PANTHER" id="PTHR11905:SF159">
    <property type="entry name" value="ADAM METALLOPROTEASE"/>
    <property type="match status" value="1"/>
</dbReference>
<dbReference type="Pfam" id="PF00200">
    <property type="entry name" value="Disintegrin"/>
    <property type="match status" value="1"/>
</dbReference>
<dbReference type="Pfam" id="PF01562">
    <property type="entry name" value="Pep_M12B_propep"/>
    <property type="match status" value="1"/>
</dbReference>
<feature type="domain" description="Peptidase M12B" evidence="14">
    <location>
        <begin position="255"/>
        <end position="457"/>
    </location>
</feature>
<evidence type="ECO:0000259" key="12">
    <source>
        <dbReference type="PROSITE" id="PS50026"/>
    </source>
</evidence>
<proteinExistence type="predicted"/>
<dbReference type="Pfam" id="PF08516">
    <property type="entry name" value="ADAM_CR"/>
    <property type="match status" value="1"/>
</dbReference>
<dbReference type="InterPro" id="IPR036436">
    <property type="entry name" value="Disintegrin_dom_sf"/>
</dbReference>
<evidence type="ECO:0008006" key="17">
    <source>
        <dbReference type="Google" id="ProtNLM"/>
    </source>
</evidence>
<dbReference type="GO" id="GO:0046872">
    <property type="term" value="F:metal ion binding"/>
    <property type="evidence" value="ECO:0007669"/>
    <property type="project" value="UniProtKB-KW"/>
</dbReference>
<evidence type="ECO:0000256" key="8">
    <source>
        <dbReference type="PROSITE-ProRule" id="PRU00076"/>
    </source>
</evidence>
<keyword evidence="16" id="KW-1185">Reference proteome</keyword>
<dbReference type="GO" id="GO:0016020">
    <property type="term" value="C:membrane"/>
    <property type="evidence" value="ECO:0007669"/>
    <property type="project" value="UniProtKB-SubCell"/>
</dbReference>
<dbReference type="SUPFAM" id="SSF57552">
    <property type="entry name" value="Blood coagulation inhibitor (disintegrin)"/>
    <property type="match status" value="1"/>
</dbReference>
<reference evidence="16" key="1">
    <citation type="submission" date="2013-09" db="EMBL/GenBank/DDBJ databases">
        <title>The Genome Sequence of Anopheles culicifacies species A.</title>
        <authorList>
            <consortium name="The Broad Institute Genomics Platform"/>
            <person name="Neafsey D.E."/>
            <person name="Besansky N."/>
            <person name="Howell P."/>
            <person name="Walton C."/>
            <person name="Young S.K."/>
            <person name="Zeng Q."/>
            <person name="Gargeya S."/>
            <person name="Fitzgerald M."/>
            <person name="Haas B."/>
            <person name="Abouelleil A."/>
            <person name="Allen A.W."/>
            <person name="Alvarado L."/>
            <person name="Arachchi H.M."/>
            <person name="Berlin A.M."/>
            <person name="Chapman S.B."/>
            <person name="Gainer-Dewar J."/>
            <person name="Goldberg J."/>
            <person name="Griggs A."/>
            <person name="Gujja S."/>
            <person name="Hansen M."/>
            <person name="Howarth C."/>
            <person name="Imamovic A."/>
            <person name="Ireland A."/>
            <person name="Larimer J."/>
            <person name="McCowan C."/>
            <person name="Murphy C."/>
            <person name="Pearson M."/>
            <person name="Poon T.W."/>
            <person name="Priest M."/>
            <person name="Roberts A."/>
            <person name="Saif S."/>
            <person name="Shea T."/>
            <person name="Sisk P."/>
            <person name="Sykes S."/>
            <person name="Wortman J."/>
            <person name="Nusbaum C."/>
            <person name="Birren B."/>
        </authorList>
    </citation>
    <scope>NUCLEOTIDE SEQUENCE [LARGE SCALE GENOMIC DNA]</scope>
    <source>
        <strain evidence="16">A-37</strain>
    </source>
</reference>
<evidence type="ECO:0000256" key="3">
    <source>
        <dbReference type="ARBA" id="ARBA00022989"/>
    </source>
</evidence>
<dbReference type="InterPro" id="IPR006586">
    <property type="entry name" value="ADAM_Cys-rich"/>
</dbReference>
<evidence type="ECO:0000256" key="5">
    <source>
        <dbReference type="ARBA" id="ARBA00023136"/>
    </source>
</evidence>
<feature type="domain" description="EGF-like" evidence="12">
    <location>
        <begin position="708"/>
        <end position="740"/>
    </location>
</feature>
<dbReference type="AlphaFoldDB" id="A0A182MG55"/>
<dbReference type="GO" id="GO:0004222">
    <property type="term" value="F:metalloendopeptidase activity"/>
    <property type="evidence" value="ECO:0007669"/>
    <property type="project" value="InterPro"/>
</dbReference>
<keyword evidence="4" id="KW-0482">Metalloprotease</keyword>
<keyword evidence="2 11" id="KW-0812">Transmembrane</keyword>
<feature type="active site" evidence="9">
    <location>
        <position position="392"/>
    </location>
</feature>
<organism evidence="15 16">
    <name type="scientific">Anopheles culicifacies</name>
    <dbReference type="NCBI Taxonomy" id="139723"/>
    <lineage>
        <taxon>Eukaryota</taxon>
        <taxon>Metazoa</taxon>
        <taxon>Ecdysozoa</taxon>
        <taxon>Arthropoda</taxon>
        <taxon>Hexapoda</taxon>
        <taxon>Insecta</taxon>
        <taxon>Pterygota</taxon>
        <taxon>Neoptera</taxon>
        <taxon>Endopterygota</taxon>
        <taxon>Diptera</taxon>
        <taxon>Nematocera</taxon>
        <taxon>Culicoidea</taxon>
        <taxon>Culicidae</taxon>
        <taxon>Anophelinae</taxon>
        <taxon>Anopheles</taxon>
        <taxon>culicifacies species complex</taxon>
    </lineage>
</organism>
<dbReference type="Gene3D" id="3.40.390.10">
    <property type="entry name" value="Collagenase (Catalytic Domain)"/>
    <property type="match status" value="1"/>
</dbReference>
<dbReference type="GO" id="GO:0006509">
    <property type="term" value="P:membrane protein ectodomain proteolysis"/>
    <property type="evidence" value="ECO:0007669"/>
    <property type="project" value="TreeGrafter"/>
</dbReference>
<keyword evidence="9" id="KW-0479">Metal-binding</keyword>
<feature type="transmembrane region" description="Helical" evidence="11">
    <location>
        <begin position="767"/>
        <end position="788"/>
    </location>
</feature>
<keyword evidence="4" id="KW-0378">Hydrolase</keyword>
<feature type="domain" description="Disintegrin" evidence="13">
    <location>
        <begin position="463"/>
        <end position="551"/>
    </location>
</feature>
<feature type="compositionally biased region" description="Polar residues" evidence="10">
    <location>
        <begin position="1001"/>
        <end position="1010"/>
    </location>
</feature>
<dbReference type="PROSITE" id="PS50214">
    <property type="entry name" value="DISINTEGRIN_2"/>
    <property type="match status" value="1"/>
</dbReference>
<feature type="disulfide bond" evidence="7">
    <location>
        <begin position="523"/>
        <end position="543"/>
    </location>
</feature>
<evidence type="ECO:0000256" key="1">
    <source>
        <dbReference type="ARBA" id="ARBA00004167"/>
    </source>
</evidence>
<dbReference type="SMART" id="SM00608">
    <property type="entry name" value="ACR"/>
    <property type="match status" value="1"/>
</dbReference>
<comment type="caution">
    <text evidence="8">Lacks conserved residue(s) required for the propagation of feature annotation.</text>
</comment>
<dbReference type="VEuPathDB" id="VectorBase:ACUA017504"/>
<feature type="binding site" evidence="9">
    <location>
        <position position="401"/>
    </location>
    <ligand>
        <name>Zn(2+)</name>
        <dbReference type="ChEBI" id="CHEBI:29105"/>
        <note>catalytic</note>
    </ligand>
</feature>
<keyword evidence="3 11" id="KW-1133">Transmembrane helix</keyword>
<evidence type="ECO:0000256" key="10">
    <source>
        <dbReference type="SAM" id="MobiDB-lite"/>
    </source>
</evidence>
<evidence type="ECO:0000313" key="15">
    <source>
        <dbReference type="EnsemblMetazoa" id="ACUA017504-PA"/>
    </source>
</evidence>
<feature type="compositionally biased region" description="Pro residues" evidence="10">
    <location>
        <begin position="1011"/>
        <end position="1023"/>
    </location>
</feature>